<dbReference type="PANTHER" id="PTHR46411:SF1">
    <property type="entry name" value="FAMILY ATPASE, PUTATIVE (AFU_ORTHOLOGUE AFUA_7G05752)-RELATED"/>
    <property type="match status" value="1"/>
</dbReference>
<feature type="compositionally biased region" description="Basic residues" evidence="1">
    <location>
        <begin position="95"/>
        <end position="104"/>
    </location>
</feature>
<feature type="compositionally biased region" description="Basic residues" evidence="1">
    <location>
        <begin position="194"/>
        <end position="206"/>
    </location>
</feature>
<dbReference type="Pfam" id="PF22942">
    <property type="entry name" value="DUF7025"/>
    <property type="match status" value="1"/>
</dbReference>
<dbReference type="SMART" id="SM00382">
    <property type="entry name" value="AAA"/>
    <property type="match status" value="1"/>
</dbReference>
<accession>A0A6A6I5Q6</accession>
<evidence type="ECO:0000259" key="2">
    <source>
        <dbReference type="SMART" id="SM00382"/>
    </source>
</evidence>
<gene>
    <name evidence="3" type="ORF">BU26DRAFT_432848</name>
</gene>
<dbReference type="GeneID" id="54577329"/>
<dbReference type="GO" id="GO:0016887">
    <property type="term" value="F:ATP hydrolysis activity"/>
    <property type="evidence" value="ECO:0007669"/>
    <property type="project" value="InterPro"/>
</dbReference>
<dbReference type="Proteomes" id="UP000800094">
    <property type="component" value="Unassembled WGS sequence"/>
</dbReference>
<evidence type="ECO:0000313" key="3">
    <source>
        <dbReference type="EMBL" id="KAF2245681.1"/>
    </source>
</evidence>
<feature type="compositionally biased region" description="Acidic residues" evidence="1">
    <location>
        <begin position="623"/>
        <end position="651"/>
    </location>
</feature>
<organism evidence="3 4">
    <name type="scientific">Trematosphaeria pertusa</name>
    <dbReference type="NCBI Taxonomy" id="390896"/>
    <lineage>
        <taxon>Eukaryota</taxon>
        <taxon>Fungi</taxon>
        <taxon>Dikarya</taxon>
        <taxon>Ascomycota</taxon>
        <taxon>Pezizomycotina</taxon>
        <taxon>Dothideomycetes</taxon>
        <taxon>Pleosporomycetidae</taxon>
        <taxon>Pleosporales</taxon>
        <taxon>Massarineae</taxon>
        <taxon>Trematosphaeriaceae</taxon>
        <taxon>Trematosphaeria</taxon>
    </lineage>
</organism>
<feature type="compositionally biased region" description="Low complexity" evidence="1">
    <location>
        <begin position="174"/>
        <end position="184"/>
    </location>
</feature>
<dbReference type="PANTHER" id="PTHR46411">
    <property type="entry name" value="FAMILY ATPASE, PUTATIVE-RELATED"/>
    <property type="match status" value="1"/>
</dbReference>
<dbReference type="InterPro" id="IPR054289">
    <property type="entry name" value="DUF7025"/>
</dbReference>
<dbReference type="CDD" id="cd19481">
    <property type="entry name" value="RecA-like_protease"/>
    <property type="match status" value="1"/>
</dbReference>
<dbReference type="EMBL" id="ML987200">
    <property type="protein sequence ID" value="KAF2245681.1"/>
    <property type="molecule type" value="Genomic_DNA"/>
</dbReference>
<feature type="compositionally biased region" description="Basic residues" evidence="1">
    <location>
        <begin position="151"/>
        <end position="164"/>
    </location>
</feature>
<dbReference type="AlphaFoldDB" id="A0A6A6I5Q6"/>
<feature type="compositionally biased region" description="Basic residues" evidence="1">
    <location>
        <begin position="49"/>
        <end position="64"/>
    </location>
</feature>
<reference evidence="3" key="1">
    <citation type="journal article" date="2020" name="Stud. Mycol.">
        <title>101 Dothideomycetes genomes: a test case for predicting lifestyles and emergence of pathogens.</title>
        <authorList>
            <person name="Haridas S."/>
            <person name="Albert R."/>
            <person name="Binder M."/>
            <person name="Bloem J."/>
            <person name="Labutti K."/>
            <person name="Salamov A."/>
            <person name="Andreopoulos B."/>
            <person name="Baker S."/>
            <person name="Barry K."/>
            <person name="Bills G."/>
            <person name="Bluhm B."/>
            <person name="Cannon C."/>
            <person name="Castanera R."/>
            <person name="Culley D."/>
            <person name="Daum C."/>
            <person name="Ezra D."/>
            <person name="Gonzalez J."/>
            <person name="Henrissat B."/>
            <person name="Kuo A."/>
            <person name="Liang C."/>
            <person name="Lipzen A."/>
            <person name="Lutzoni F."/>
            <person name="Magnuson J."/>
            <person name="Mondo S."/>
            <person name="Nolan M."/>
            <person name="Ohm R."/>
            <person name="Pangilinan J."/>
            <person name="Park H.-J."/>
            <person name="Ramirez L."/>
            <person name="Alfaro M."/>
            <person name="Sun H."/>
            <person name="Tritt A."/>
            <person name="Yoshinaga Y."/>
            <person name="Zwiers L.-H."/>
            <person name="Turgeon B."/>
            <person name="Goodwin S."/>
            <person name="Spatafora J."/>
            <person name="Crous P."/>
            <person name="Grigoriev I."/>
        </authorList>
    </citation>
    <scope>NUCLEOTIDE SEQUENCE</scope>
    <source>
        <strain evidence="3">CBS 122368</strain>
    </source>
</reference>
<dbReference type="InterPro" id="IPR003959">
    <property type="entry name" value="ATPase_AAA_core"/>
</dbReference>
<dbReference type="GO" id="GO:0005524">
    <property type="term" value="F:ATP binding"/>
    <property type="evidence" value="ECO:0007669"/>
    <property type="project" value="InterPro"/>
</dbReference>
<dbReference type="Gene3D" id="3.40.50.300">
    <property type="entry name" value="P-loop containing nucleotide triphosphate hydrolases"/>
    <property type="match status" value="1"/>
</dbReference>
<dbReference type="InterPro" id="IPR027417">
    <property type="entry name" value="P-loop_NTPase"/>
</dbReference>
<feature type="compositionally biased region" description="Basic and acidic residues" evidence="1">
    <location>
        <begin position="23"/>
        <end position="48"/>
    </location>
</feature>
<feature type="compositionally biased region" description="Low complexity" evidence="1">
    <location>
        <begin position="72"/>
        <end position="83"/>
    </location>
</feature>
<dbReference type="SUPFAM" id="SSF52540">
    <property type="entry name" value="P-loop containing nucleoside triphosphate hydrolases"/>
    <property type="match status" value="1"/>
</dbReference>
<feature type="compositionally biased region" description="Basic and acidic residues" evidence="1">
    <location>
        <begin position="207"/>
        <end position="217"/>
    </location>
</feature>
<feature type="domain" description="AAA+ ATPase" evidence="2">
    <location>
        <begin position="778"/>
        <end position="903"/>
    </location>
</feature>
<protein>
    <recommendedName>
        <fullName evidence="2">AAA+ ATPase domain-containing protein</fullName>
    </recommendedName>
</protein>
<keyword evidence="4" id="KW-1185">Reference proteome</keyword>
<feature type="region of interest" description="Disordered" evidence="1">
    <location>
        <begin position="1"/>
        <end position="254"/>
    </location>
</feature>
<sequence length="1004" mass="113165">MEAGESGKTAPAIGAVTANTVQAKDENASPAHEAGEEVKKSTSTEGKQKTKAKKKTKRAMKKSKRKEESSDSESSSDSSASDSDSSDTSEDERAKKRKKTKAVLKKAAEKKMAKLKAQAQAKKGKSKKHDSGDDFSSADSDSESESEDEKKRRKKKAKAKKKSKKYESSDEEVSSSSSSSSSSDSDSEDEKEKEKKRKRAKAKAKAKIAERKAKAQETDLASSSGSEIEKDDTAASTPDTPATSTGSSGFDEIAARMAELRAEHAKLSLLQQQQQQQLVVPPSLSPLLKKTKIEAAKADDKKAVPSKKNALEFKRVDQVWDSKIRDYKYTESAEEQKDDFDCVFTVRRRFGWDNKYMETQVDIKSKLLRNVLQAVFKDCKSISLVEDTPSIHPHTLFLYYDEITRYIKKTLKPQLKRAKKRKDKKQLEQQISQCKLLARFIDEDYEETRKTLKPMLKAGTITYNLVWALFKPNTIAYTPTYGNKDDPRCFKVDSAYEEEDWFGNKKWNIDGRYLEYDGKVFGLGDHFVQIPAFKGPRKIVNLAAYPLEYHKDPEGLKEQLIERGKKFVALQGMNYRFHSGLGYMKQKRAVAKITINGRVMIDPAIFRRINPNYPLSYIKQDEVSQDQSDDDDDSEDEGSACCSEADDESDDEKPNGRLIMWKDKHGKKHLIRIPPGDKGPDITGQKLESVEDEGEGIKHTFTEEELLIASPVVLGFAFSEKFWLEFSLSGIREIEWNTEAFDTLVLPKHIKQNLKGLVSSHRFNAAKTIDDVIQGKGKGLNVVLHGPPGVGKTLTGESIAEYLRCPLYAVSAGELGTNSASLERDLNRIMDITHSWGAILLLDEADVFLEARQPHDIHRNSLVSVFLRLTEYYQGILFLTTNRVSTFDEAFQSRIHMGIRYENLTAKARKKIWQHHVGKVLKMAGEDTAHKCKPFQDSDFDELSKKVLNGRQIKNAVKTSQSIAVAEKGTFGMEYIKRVMEVQEAFEEDMRGGLGYRDAMRQYT</sequence>
<evidence type="ECO:0000256" key="1">
    <source>
        <dbReference type="SAM" id="MobiDB-lite"/>
    </source>
</evidence>
<dbReference type="InterPro" id="IPR003593">
    <property type="entry name" value="AAA+_ATPase"/>
</dbReference>
<proteinExistence type="predicted"/>
<feature type="region of interest" description="Disordered" evidence="1">
    <location>
        <begin position="617"/>
        <end position="656"/>
    </location>
</feature>
<evidence type="ECO:0000313" key="4">
    <source>
        <dbReference type="Proteomes" id="UP000800094"/>
    </source>
</evidence>
<feature type="compositionally biased region" description="Low complexity" evidence="1">
    <location>
        <begin position="234"/>
        <end position="249"/>
    </location>
</feature>
<dbReference type="RefSeq" id="XP_033680685.1">
    <property type="nucleotide sequence ID" value="XM_033823999.1"/>
</dbReference>
<name>A0A6A6I5Q6_9PLEO</name>
<dbReference type="OrthoDB" id="10042665at2759"/>
<dbReference type="Pfam" id="PF00004">
    <property type="entry name" value="AAA"/>
    <property type="match status" value="1"/>
</dbReference>